<dbReference type="PROSITE" id="PS51186">
    <property type="entry name" value="GNAT"/>
    <property type="match status" value="1"/>
</dbReference>
<dbReference type="CDD" id="cd04301">
    <property type="entry name" value="NAT_SF"/>
    <property type="match status" value="1"/>
</dbReference>
<organism evidence="2 3">
    <name type="scientific">Flavihumibacter petaseus NBRC 106054</name>
    <dbReference type="NCBI Taxonomy" id="1220578"/>
    <lineage>
        <taxon>Bacteria</taxon>
        <taxon>Pseudomonadati</taxon>
        <taxon>Bacteroidota</taxon>
        <taxon>Chitinophagia</taxon>
        <taxon>Chitinophagales</taxon>
        <taxon>Chitinophagaceae</taxon>
        <taxon>Flavihumibacter</taxon>
    </lineage>
</organism>
<reference evidence="2 3" key="1">
    <citation type="submission" date="2015-04" db="EMBL/GenBank/DDBJ databases">
        <title>Whole genome shotgun sequence of Flavihumibacter petaseus NBRC 106054.</title>
        <authorList>
            <person name="Miyazawa S."/>
            <person name="Hosoyama A."/>
            <person name="Hashimoto M."/>
            <person name="Noguchi M."/>
            <person name="Tsuchikane K."/>
            <person name="Ohji S."/>
            <person name="Yamazoe A."/>
            <person name="Ichikawa N."/>
            <person name="Kimura A."/>
            <person name="Fujita N."/>
        </authorList>
    </citation>
    <scope>NUCLEOTIDE SEQUENCE [LARGE SCALE GENOMIC DNA]</scope>
    <source>
        <strain evidence="2 3">NBRC 106054</strain>
    </source>
</reference>
<dbReference type="PANTHER" id="PTHR42791">
    <property type="entry name" value="GNAT FAMILY ACETYLTRANSFERASE"/>
    <property type="match status" value="1"/>
</dbReference>
<evidence type="ECO:0000313" key="3">
    <source>
        <dbReference type="Proteomes" id="UP000033121"/>
    </source>
</evidence>
<dbReference type="OrthoDB" id="1452841at2"/>
<dbReference type="Pfam" id="PF00583">
    <property type="entry name" value="Acetyltransf_1"/>
    <property type="match status" value="1"/>
</dbReference>
<keyword evidence="2" id="KW-0808">Transferase</keyword>
<comment type="caution">
    <text evidence="2">The sequence shown here is derived from an EMBL/GenBank/DDBJ whole genome shotgun (WGS) entry which is preliminary data.</text>
</comment>
<proteinExistence type="predicted"/>
<sequence>MTEARYEDKALVAGILASAFDQNASVNYIVPQDHRRKDRLLQLMTYAFDVCFHYGKVLLSDDHMACALITFPEQRKFGWRTITQDWQLVSRCLGWSRLQRTLSREKAIKKKQEQLSGQFCYLWFIGVNPEQQGRGNGTALLKEVMKIAAEQDRILLLETSVEQNIPWYERAGLIAYDQLDLGYRLYFFQRLPETVQSCIGGTYCEKNSSSAMEKLSSLAAAARHSRRT</sequence>
<dbReference type="PANTHER" id="PTHR42791:SF1">
    <property type="entry name" value="N-ACETYLTRANSFERASE DOMAIN-CONTAINING PROTEIN"/>
    <property type="match status" value="1"/>
</dbReference>
<dbReference type="InterPro" id="IPR052523">
    <property type="entry name" value="Trichothecene_AcTrans"/>
</dbReference>
<evidence type="ECO:0000313" key="2">
    <source>
        <dbReference type="EMBL" id="GAO43856.1"/>
    </source>
</evidence>
<dbReference type="AlphaFoldDB" id="A0A0E9N2F9"/>
<dbReference type="SUPFAM" id="SSF55729">
    <property type="entry name" value="Acyl-CoA N-acyltransferases (Nat)"/>
    <property type="match status" value="1"/>
</dbReference>
<name>A0A0E9N2F9_9BACT</name>
<dbReference type="Gene3D" id="3.40.630.30">
    <property type="match status" value="1"/>
</dbReference>
<feature type="domain" description="N-acetyltransferase" evidence="1">
    <location>
        <begin position="27"/>
        <end position="192"/>
    </location>
</feature>
<dbReference type="GO" id="GO:0016747">
    <property type="term" value="F:acyltransferase activity, transferring groups other than amino-acyl groups"/>
    <property type="evidence" value="ECO:0007669"/>
    <property type="project" value="InterPro"/>
</dbReference>
<dbReference type="Proteomes" id="UP000033121">
    <property type="component" value="Unassembled WGS sequence"/>
</dbReference>
<dbReference type="RefSeq" id="WP_052955812.1">
    <property type="nucleotide sequence ID" value="NZ_BBWV01000002.1"/>
</dbReference>
<evidence type="ECO:0000259" key="1">
    <source>
        <dbReference type="PROSITE" id="PS51186"/>
    </source>
</evidence>
<dbReference type="InterPro" id="IPR016181">
    <property type="entry name" value="Acyl_CoA_acyltransferase"/>
</dbReference>
<dbReference type="STRING" id="1220578.FPE01S_02_09620"/>
<gene>
    <name evidence="2" type="ORF">FPE01S_02_09620</name>
</gene>
<accession>A0A0E9N2F9</accession>
<protein>
    <submittedName>
        <fullName evidence="2">Putative acetyltransferase</fullName>
    </submittedName>
</protein>
<keyword evidence="3" id="KW-1185">Reference proteome</keyword>
<dbReference type="InterPro" id="IPR000182">
    <property type="entry name" value="GNAT_dom"/>
</dbReference>
<dbReference type="EMBL" id="BBWV01000002">
    <property type="protein sequence ID" value="GAO43856.1"/>
    <property type="molecule type" value="Genomic_DNA"/>
</dbReference>